<feature type="compositionally biased region" description="Basic and acidic residues" evidence="1">
    <location>
        <begin position="1"/>
        <end position="15"/>
    </location>
</feature>
<evidence type="ECO:0000256" key="1">
    <source>
        <dbReference type="SAM" id="MobiDB-lite"/>
    </source>
</evidence>
<dbReference type="Gramene" id="GBG66627">
    <property type="protein sequence ID" value="GBG66627"/>
    <property type="gene ID" value="CBR_g66763"/>
</dbReference>
<comment type="caution">
    <text evidence="2">The sequence shown here is derived from an EMBL/GenBank/DDBJ whole genome shotgun (WGS) entry which is preliminary data.</text>
</comment>
<sequence>MIGVYEDRQDRRDTGIDAVGYGRTNSSGNDAESEEEVGSNGYDEPDTRARSGRYDNSIMHYREDADNPMIQFEGDPQVGNNRQGDCHGNGNGFSMRRPNGNGNLSRNNSFWRMGSSRGSDLSEPLLGGEGPVPSERDMFAAIWFKVVEHSTNCIRQPRFRSIISPKDVREGIPDANSPKG</sequence>
<dbReference type="Proteomes" id="UP000265515">
    <property type="component" value="Unassembled WGS sequence"/>
</dbReference>
<dbReference type="EMBL" id="BFEA01000077">
    <property type="protein sequence ID" value="GBG66627.1"/>
    <property type="molecule type" value="Genomic_DNA"/>
</dbReference>
<evidence type="ECO:0000313" key="3">
    <source>
        <dbReference type="Proteomes" id="UP000265515"/>
    </source>
</evidence>
<proteinExistence type="predicted"/>
<accession>A0A388K9B9</accession>
<name>A0A388K9B9_CHABU</name>
<feature type="region of interest" description="Disordered" evidence="1">
    <location>
        <begin position="81"/>
        <end position="102"/>
    </location>
</feature>
<gene>
    <name evidence="2" type="ORF">CBR_g66763</name>
</gene>
<protein>
    <submittedName>
        <fullName evidence="2">Uncharacterized protein</fullName>
    </submittedName>
</protein>
<dbReference type="AlphaFoldDB" id="A0A388K9B9"/>
<organism evidence="2 3">
    <name type="scientific">Chara braunii</name>
    <name type="common">Braun's stonewort</name>
    <dbReference type="NCBI Taxonomy" id="69332"/>
    <lineage>
        <taxon>Eukaryota</taxon>
        <taxon>Viridiplantae</taxon>
        <taxon>Streptophyta</taxon>
        <taxon>Charophyceae</taxon>
        <taxon>Charales</taxon>
        <taxon>Characeae</taxon>
        <taxon>Chara</taxon>
    </lineage>
</organism>
<keyword evidence="3" id="KW-1185">Reference proteome</keyword>
<reference evidence="2 3" key="1">
    <citation type="journal article" date="2018" name="Cell">
        <title>The Chara Genome: Secondary Complexity and Implications for Plant Terrestrialization.</title>
        <authorList>
            <person name="Nishiyama T."/>
            <person name="Sakayama H."/>
            <person name="Vries J.D."/>
            <person name="Buschmann H."/>
            <person name="Saint-Marcoux D."/>
            <person name="Ullrich K.K."/>
            <person name="Haas F.B."/>
            <person name="Vanderstraeten L."/>
            <person name="Becker D."/>
            <person name="Lang D."/>
            <person name="Vosolsobe S."/>
            <person name="Rombauts S."/>
            <person name="Wilhelmsson P.K.I."/>
            <person name="Janitza P."/>
            <person name="Kern R."/>
            <person name="Heyl A."/>
            <person name="Rumpler F."/>
            <person name="Villalobos L.I.A.C."/>
            <person name="Clay J.M."/>
            <person name="Skokan R."/>
            <person name="Toyoda A."/>
            <person name="Suzuki Y."/>
            <person name="Kagoshima H."/>
            <person name="Schijlen E."/>
            <person name="Tajeshwar N."/>
            <person name="Catarino B."/>
            <person name="Hetherington A.J."/>
            <person name="Saltykova A."/>
            <person name="Bonnot C."/>
            <person name="Breuninger H."/>
            <person name="Symeonidi A."/>
            <person name="Radhakrishnan G.V."/>
            <person name="Van Nieuwerburgh F."/>
            <person name="Deforce D."/>
            <person name="Chang C."/>
            <person name="Karol K.G."/>
            <person name="Hedrich R."/>
            <person name="Ulvskov P."/>
            <person name="Glockner G."/>
            <person name="Delwiche C.F."/>
            <person name="Petrasek J."/>
            <person name="Van de Peer Y."/>
            <person name="Friml J."/>
            <person name="Beilby M."/>
            <person name="Dolan L."/>
            <person name="Kohara Y."/>
            <person name="Sugano S."/>
            <person name="Fujiyama A."/>
            <person name="Delaux P.-M."/>
            <person name="Quint M."/>
            <person name="TheiBen G."/>
            <person name="Hagemann M."/>
            <person name="Harholt J."/>
            <person name="Dunand C."/>
            <person name="Zachgo S."/>
            <person name="Langdale J."/>
            <person name="Maumus F."/>
            <person name="Straeten D.V.D."/>
            <person name="Gould S.B."/>
            <person name="Rensing S.A."/>
        </authorList>
    </citation>
    <scope>NUCLEOTIDE SEQUENCE [LARGE SCALE GENOMIC DNA]</scope>
    <source>
        <strain evidence="2 3">S276</strain>
    </source>
</reference>
<feature type="region of interest" description="Disordered" evidence="1">
    <location>
        <begin position="1"/>
        <end position="52"/>
    </location>
</feature>
<evidence type="ECO:0000313" key="2">
    <source>
        <dbReference type="EMBL" id="GBG66627.1"/>
    </source>
</evidence>